<keyword evidence="3" id="KW-0472">Membrane</keyword>
<dbReference type="PANTHER" id="PTHR36842">
    <property type="entry name" value="PROTEIN TOLB HOMOLOG"/>
    <property type="match status" value="1"/>
</dbReference>
<dbReference type="EMBL" id="JAHJDP010000028">
    <property type="protein sequence ID" value="MBU2690351.1"/>
    <property type="molecule type" value="Genomic_DNA"/>
</dbReference>
<comment type="similarity">
    <text evidence="2">Belongs to the TolB family.</text>
</comment>
<dbReference type="PANTHER" id="PTHR36842:SF1">
    <property type="entry name" value="PROTEIN TOLB"/>
    <property type="match status" value="1"/>
</dbReference>
<feature type="domain" description="Bacterial surface antigen (D15)" evidence="5">
    <location>
        <begin position="789"/>
        <end position="1058"/>
    </location>
</feature>
<evidence type="ECO:0000256" key="3">
    <source>
        <dbReference type="ARBA" id="ARBA00023136"/>
    </source>
</evidence>
<feature type="chain" id="PRO_5038108288" evidence="4">
    <location>
        <begin position="41"/>
        <end position="1073"/>
    </location>
</feature>
<evidence type="ECO:0000313" key="6">
    <source>
        <dbReference type="EMBL" id="MBU2690351.1"/>
    </source>
</evidence>
<dbReference type="SUPFAM" id="SSF69304">
    <property type="entry name" value="Tricorn protease N-terminal domain"/>
    <property type="match status" value="1"/>
</dbReference>
<dbReference type="Gene3D" id="2.40.160.50">
    <property type="entry name" value="membrane protein fhac: a member of the omp85/tpsb transporter family"/>
    <property type="match status" value="1"/>
</dbReference>
<dbReference type="AlphaFoldDB" id="A0A948RTN9"/>
<dbReference type="Gene3D" id="2.120.10.30">
    <property type="entry name" value="TolB, C-terminal domain"/>
    <property type="match status" value="2"/>
</dbReference>
<evidence type="ECO:0000313" key="7">
    <source>
        <dbReference type="Proteomes" id="UP000777784"/>
    </source>
</evidence>
<comment type="subcellular location">
    <subcellularLocation>
        <location evidence="1">Membrane</location>
    </subcellularLocation>
</comment>
<dbReference type="InterPro" id="IPR011042">
    <property type="entry name" value="6-blade_b-propeller_TolB-like"/>
</dbReference>
<proteinExistence type="inferred from homology"/>
<feature type="signal peptide" evidence="4">
    <location>
        <begin position="1"/>
        <end position="40"/>
    </location>
</feature>
<dbReference type="InterPro" id="IPR000184">
    <property type="entry name" value="Bac_surfAg_D15"/>
</dbReference>
<keyword evidence="4" id="KW-0732">Signal</keyword>
<dbReference type="Pfam" id="PF01103">
    <property type="entry name" value="Omp85"/>
    <property type="match status" value="1"/>
</dbReference>
<sequence length="1073" mass="121165">MLIRRPLLEKLPKIRGFRILLGTALLACSALTLLPQTASAQYFGRNKVHYRNLKWAVTETDHFDIYYYESEKGSAADAAMMAERAYARLSRILNHDVEDKIPLILYASQTDFQESNVSSGLIGEGTGGLTEFLKRRVTLPFTGSLAQFDQVLTHELVHAFQIDILWGSKEGRLRNAFSYSPPLWVMEGMAEYLSTGYVDDHTRMWLRDGALQGYLTSIPDLNYVYDIRVYRYGQAIMAYIGQTYGDETIGLLFKTMTRTRNLSFAVEEVLGMNLEKLSDNWTESVRRTYLPQIAEHEKAVSFAKQLTRHDWDGSSINLSPAVSPDGSLMVYLSDRSLYNDLYLASAIDGKVIHRLIKGERREAFESLRFLDATFAWAPDNTRLAFSAKVGDRDALYIMDVRKKKILHRHLFNIEGLQAPSWSPDGQQITFVGLRGGRSDLFIVDADGKNVRALTNDRFMVREPQFSPDGKKIAFVTDRGPDTDWGNLIFSKPEIAIFYLETEEIEVLSGQEGKNISPYWFPDGKRIAYVTDRSGISNINIRDIETGQDGPITDILTGVTGIVPWGTPISLARDGRRLLFTSFSIGGWDIYAIKDPIDRWRKEGAPARDVPEKGPAFVVVHSSPPGGEILDLTDLPPLADEPDSAAMLPASPINPKDWMGPPWPVDDPLIAGVDTFEVVLQEHPHDRFRGGEGAFRFKDPVPEEPIDILQVFAETKELPDSSSHLIRGYKPRFSVDYVSANGFFATNVGLGAQSLLYFSDILGDHNIVVGADIYGSLEDANLLLQYYNMKNRIHWGAGAFQFRNDFYIFAAQSSDEFISQIYRGVELSLSRPFSRFRRLELRLQALNVDEMVYQESFEASNYYSLDRQDKYTYFSPGLALVKDTTLFGPTGPISGSRYRYSVDGAVGDLSYITLLMDHREYLNVRQRYALALRLVAASSYGGDPQIFRIGGPFTMRGYDYGELEGTRIAFTNIEFRFPLVDQLRLGWPLKLEFRGIRGAFYFDLGAAWTEAEHFRAFGTDDQGRRHLEDLRASYGLGASMNLGFLILRWDLAQATDLVRGTRKARGELIFGTDF</sequence>
<dbReference type="InterPro" id="IPR011659">
    <property type="entry name" value="WD40"/>
</dbReference>
<organism evidence="6 7">
    <name type="scientific">Eiseniibacteriota bacterium</name>
    <dbReference type="NCBI Taxonomy" id="2212470"/>
    <lineage>
        <taxon>Bacteria</taxon>
        <taxon>Candidatus Eiseniibacteriota</taxon>
    </lineage>
</organism>
<dbReference type="Pfam" id="PF07676">
    <property type="entry name" value="PD40"/>
    <property type="match status" value="5"/>
</dbReference>
<dbReference type="Proteomes" id="UP000777784">
    <property type="component" value="Unassembled WGS sequence"/>
</dbReference>
<dbReference type="GO" id="GO:0019867">
    <property type="term" value="C:outer membrane"/>
    <property type="evidence" value="ECO:0007669"/>
    <property type="project" value="InterPro"/>
</dbReference>
<evidence type="ECO:0000256" key="4">
    <source>
        <dbReference type="SAM" id="SignalP"/>
    </source>
</evidence>
<protein>
    <submittedName>
        <fullName evidence="6">BamA/TamA family outer membrane protein</fullName>
    </submittedName>
</protein>
<reference evidence="6" key="1">
    <citation type="submission" date="2021-05" db="EMBL/GenBank/DDBJ databases">
        <title>Energy efficiency and biological interactions define the core microbiome of deep oligotrophic groundwater.</title>
        <authorList>
            <person name="Mehrshad M."/>
            <person name="Lopez-Fernandez M."/>
            <person name="Bell E."/>
            <person name="Bernier-Latmani R."/>
            <person name="Bertilsson S."/>
            <person name="Dopson M."/>
        </authorList>
    </citation>
    <scope>NUCLEOTIDE SEQUENCE</scope>
    <source>
        <strain evidence="6">Modern_marine.mb.64</strain>
    </source>
</reference>
<accession>A0A948RTN9</accession>
<evidence type="ECO:0000256" key="2">
    <source>
        <dbReference type="ARBA" id="ARBA00009820"/>
    </source>
</evidence>
<evidence type="ECO:0000256" key="1">
    <source>
        <dbReference type="ARBA" id="ARBA00004370"/>
    </source>
</evidence>
<evidence type="ECO:0000259" key="5">
    <source>
        <dbReference type="Pfam" id="PF01103"/>
    </source>
</evidence>
<name>A0A948RTN9_UNCEI</name>
<comment type="caution">
    <text evidence="6">The sequence shown here is derived from an EMBL/GenBank/DDBJ whole genome shotgun (WGS) entry which is preliminary data.</text>
</comment>
<gene>
    <name evidence="6" type="ORF">KJ970_05425</name>
</gene>